<dbReference type="RefSeq" id="WP_306411231.1">
    <property type="nucleotide sequence ID" value="NZ_JANFPI010000003.1"/>
</dbReference>
<evidence type="ECO:0000256" key="2">
    <source>
        <dbReference type="ARBA" id="ARBA00022801"/>
    </source>
</evidence>
<name>A0AAE3MYS6_9HYPH</name>
<comment type="similarity">
    <text evidence="1">Belongs to the metallo-dependent hydrolases superfamily. ATZ/TRZ family.</text>
</comment>
<feature type="domain" description="Amidohydrolase-related" evidence="3">
    <location>
        <begin position="364"/>
        <end position="439"/>
    </location>
</feature>
<sequence>MAKILIHSAAIVSVDPDIGNLSRGDILIENDRIRAVGADLGVEDAETIDGSGMIAIPGLVNAHNHLWQTVIRGIGSNFTGSDYYDYLHAGAAPRFTPDDLRASELAGGLAQIDMGTTTVFDWCHNNPTPDHTDAAIDGLAASGVRALFGHGSVKPKPQPGQPHFSQIPHSRAEIERLRKGRLASDDALVTLAMCILGPDYSTIDVCREDFALAREMGLVSSSHVWGRRNRLNPGGYLDLRREGLLPEGHNAVHANYIPDEEIRALVDAGCTITATPIVEIRGHGRPPLVGRVAAQGGRPSIANDSEVGVTGSMFESLRIALQVQRLFDNVQTQRELDEGTNPEAAAYEERNLKTIGTGGGVMQRDHISTGEGLKWATINNARVLGMEDRIGSLTPGKQADIVLLRRTDWNMAPALDPENAVVMFAHPGNVDTVLINGVVKKRAGRLVDTATEAKARAEILQRGARLMADAGYPHLAW</sequence>
<dbReference type="InterPro" id="IPR050287">
    <property type="entry name" value="MTA/SAH_deaminase"/>
</dbReference>
<dbReference type="EMBL" id="JANFPI010000003">
    <property type="protein sequence ID" value="MCX8997444.1"/>
    <property type="molecule type" value="Genomic_DNA"/>
</dbReference>
<keyword evidence="2" id="KW-0378">Hydrolase</keyword>
<proteinExistence type="inferred from homology"/>
<dbReference type="InterPro" id="IPR011059">
    <property type="entry name" value="Metal-dep_hydrolase_composite"/>
</dbReference>
<dbReference type="Gene3D" id="3.20.20.140">
    <property type="entry name" value="Metal-dependent hydrolases"/>
    <property type="match status" value="1"/>
</dbReference>
<evidence type="ECO:0000256" key="1">
    <source>
        <dbReference type="ARBA" id="ARBA00006745"/>
    </source>
</evidence>
<evidence type="ECO:0000313" key="4">
    <source>
        <dbReference type="EMBL" id="MCX8997444.1"/>
    </source>
</evidence>
<dbReference type="InterPro" id="IPR006680">
    <property type="entry name" value="Amidohydro-rel"/>
</dbReference>
<evidence type="ECO:0000259" key="3">
    <source>
        <dbReference type="Pfam" id="PF01979"/>
    </source>
</evidence>
<dbReference type="Pfam" id="PF01979">
    <property type="entry name" value="Amidohydro_1"/>
    <property type="match status" value="2"/>
</dbReference>
<protein>
    <submittedName>
        <fullName evidence="4">Amidohydrolase family protein</fullName>
    </submittedName>
</protein>
<organism evidence="4 5">
    <name type="scientific">Ectorhizobium quercum</name>
    <dbReference type="NCBI Taxonomy" id="2965071"/>
    <lineage>
        <taxon>Bacteria</taxon>
        <taxon>Pseudomonadati</taxon>
        <taxon>Pseudomonadota</taxon>
        <taxon>Alphaproteobacteria</taxon>
        <taxon>Hyphomicrobiales</taxon>
        <taxon>Rhizobiaceae</taxon>
        <taxon>Ectorhizobium</taxon>
    </lineage>
</organism>
<reference evidence="4" key="1">
    <citation type="submission" date="2022-07" db="EMBL/GenBank/DDBJ databases">
        <title>Ectorhizobium quercum gen.nov., sp. nov.</title>
        <authorList>
            <person name="Ma T."/>
            <person name="Li Y."/>
        </authorList>
    </citation>
    <scope>NUCLEOTIDE SEQUENCE</scope>
    <source>
        <strain evidence="4">BDR2-2</strain>
    </source>
</reference>
<evidence type="ECO:0000313" key="5">
    <source>
        <dbReference type="Proteomes" id="UP001208771"/>
    </source>
</evidence>
<keyword evidence="5" id="KW-1185">Reference proteome</keyword>
<feature type="domain" description="Amidohydrolase-related" evidence="3">
    <location>
        <begin position="54"/>
        <end position="329"/>
    </location>
</feature>
<dbReference type="GO" id="GO:0016810">
    <property type="term" value="F:hydrolase activity, acting on carbon-nitrogen (but not peptide) bonds"/>
    <property type="evidence" value="ECO:0007669"/>
    <property type="project" value="InterPro"/>
</dbReference>
<dbReference type="InterPro" id="IPR032466">
    <property type="entry name" value="Metal_Hydrolase"/>
</dbReference>
<dbReference type="Proteomes" id="UP001208771">
    <property type="component" value="Unassembled WGS sequence"/>
</dbReference>
<dbReference type="SUPFAM" id="SSF51338">
    <property type="entry name" value="Composite domain of metallo-dependent hydrolases"/>
    <property type="match status" value="1"/>
</dbReference>
<dbReference type="PANTHER" id="PTHR43794:SF11">
    <property type="entry name" value="AMIDOHYDROLASE-RELATED DOMAIN-CONTAINING PROTEIN"/>
    <property type="match status" value="1"/>
</dbReference>
<dbReference type="Gene3D" id="2.30.40.10">
    <property type="entry name" value="Urease, subunit C, domain 1"/>
    <property type="match status" value="1"/>
</dbReference>
<dbReference type="SUPFAM" id="SSF51556">
    <property type="entry name" value="Metallo-dependent hydrolases"/>
    <property type="match status" value="1"/>
</dbReference>
<comment type="caution">
    <text evidence="4">The sequence shown here is derived from an EMBL/GenBank/DDBJ whole genome shotgun (WGS) entry which is preliminary data.</text>
</comment>
<dbReference type="PANTHER" id="PTHR43794">
    <property type="entry name" value="AMINOHYDROLASE SSNA-RELATED"/>
    <property type="match status" value="1"/>
</dbReference>
<gene>
    <name evidence="4" type="ORF">NOF55_10020</name>
</gene>
<dbReference type="AlphaFoldDB" id="A0AAE3MYS6"/>
<accession>A0AAE3MYS6</accession>